<keyword evidence="1" id="KW-0812">Transmembrane</keyword>
<gene>
    <name evidence="2" type="ORF">DEP91_04860</name>
</gene>
<evidence type="ECO:0000256" key="1">
    <source>
        <dbReference type="SAM" id="Phobius"/>
    </source>
</evidence>
<accession>A0A3D0WA54</accession>
<dbReference type="EMBL" id="DOYJ01000137">
    <property type="protein sequence ID" value="HCB75492.1"/>
    <property type="molecule type" value="Genomic_DNA"/>
</dbReference>
<dbReference type="Proteomes" id="UP000262699">
    <property type="component" value="Unassembled WGS sequence"/>
</dbReference>
<comment type="caution">
    <text evidence="2">The sequence shown here is derived from an EMBL/GenBank/DDBJ whole genome shotgun (WGS) entry which is preliminary data.</text>
</comment>
<keyword evidence="1" id="KW-0472">Membrane</keyword>
<dbReference type="AlphaFoldDB" id="A0A3D0WA54"/>
<name>A0A3D0WA54_9SPHN</name>
<evidence type="ECO:0000313" key="3">
    <source>
        <dbReference type="Proteomes" id="UP000262699"/>
    </source>
</evidence>
<evidence type="ECO:0008006" key="4">
    <source>
        <dbReference type="Google" id="ProtNLM"/>
    </source>
</evidence>
<sequence>MINREPRKTTFIQARVLTDAGWCDAIIRNLSSRGAMIEMAGGAPPRGTYVELRRATSVLIGRVIWAAANRCGISTRERIDVAALERGKGEGAVAAGGDRRHLPRHHALLDYDATTVRRRIEATVLAVALGIASLTLASTVYHFLDHTSHEIIAASSGPAS</sequence>
<keyword evidence="1" id="KW-1133">Transmembrane helix</keyword>
<evidence type="ECO:0000313" key="2">
    <source>
        <dbReference type="EMBL" id="HCB75492.1"/>
    </source>
</evidence>
<organism evidence="2 3">
    <name type="scientific">Sphingomonas bacterium</name>
    <dbReference type="NCBI Taxonomy" id="1895847"/>
    <lineage>
        <taxon>Bacteria</taxon>
        <taxon>Pseudomonadati</taxon>
        <taxon>Pseudomonadota</taxon>
        <taxon>Alphaproteobacteria</taxon>
        <taxon>Sphingomonadales</taxon>
        <taxon>Sphingomonadaceae</taxon>
        <taxon>Sphingomonas</taxon>
    </lineage>
</organism>
<proteinExistence type="predicted"/>
<dbReference type="SUPFAM" id="SSF141371">
    <property type="entry name" value="PilZ domain-like"/>
    <property type="match status" value="1"/>
</dbReference>
<protein>
    <recommendedName>
        <fullName evidence="4">PilZ domain-containing protein</fullName>
    </recommendedName>
</protein>
<feature type="transmembrane region" description="Helical" evidence="1">
    <location>
        <begin position="124"/>
        <end position="144"/>
    </location>
</feature>
<reference evidence="2 3" key="1">
    <citation type="journal article" date="2018" name="Nat. Biotechnol.">
        <title>A standardized bacterial taxonomy based on genome phylogeny substantially revises the tree of life.</title>
        <authorList>
            <person name="Parks D.H."/>
            <person name="Chuvochina M."/>
            <person name="Waite D.W."/>
            <person name="Rinke C."/>
            <person name="Skarshewski A."/>
            <person name="Chaumeil P.A."/>
            <person name="Hugenholtz P."/>
        </authorList>
    </citation>
    <scope>NUCLEOTIDE SEQUENCE [LARGE SCALE GENOMIC DNA]</scope>
    <source>
        <strain evidence="2">UBA9015</strain>
    </source>
</reference>